<evidence type="ECO:0000313" key="2">
    <source>
        <dbReference type="EMBL" id="MBB3971154.1"/>
    </source>
</evidence>
<evidence type="ECO:0000256" key="1">
    <source>
        <dbReference type="SAM" id="SignalP"/>
    </source>
</evidence>
<feature type="signal peptide" evidence="1">
    <location>
        <begin position="1"/>
        <end position="18"/>
    </location>
</feature>
<dbReference type="EMBL" id="SNQG01000008">
    <property type="protein sequence ID" value="TEW63879.1"/>
    <property type="molecule type" value="Genomic_DNA"/>
</dbReference>
<keyword evidence="1" id="KW-0732">Signal</keyword>
<accession>A0A4Y8A6C2</accession>
<proteinExistence type="predicted"/>
<reference evidence="3 4" key="1">
    <citation type="journal article" date="2016" name="Int. J. Syst. Evol. Microbiol.">
        <title>Proposal of Mucilaginibacter phyllosphaerae sp. nov. isolated from the phyllosphere of Galium album.</title>
        <authorList>
            <person name="Aydogan E.L."/>
            <person name="Busse H.J."/>
            <person name="Moser G."/>
            <person name="Muller C."/>
            <person name="Kampfer P."/>
            <person name="Glaeser S.P."/>
        </authorList>
    </citation>
    <scope>NUCLEOTIDE SEQUENCE [LARGE SCALE GENOMIC DNA]</scope>
    <source>
        <strain evidence="3 4">PP-F2FG21</strain>
    </source>
</reference>
<evidence type="ECO:0000313" key="4">
    <source>
        <dbReference type="Proteomes" id="UP000297248"/>
    </source>
</evidence>
<dbReference type="OrthoDB" id="792586at2"/>
<sequence length="244" mass="25637">MKKNLLKFSVLALLTSIAAVSCKKDSTPATASTAEVAFALSADNASSTLVTKSVGNPAINVTGVTAASIKWTSAIANIGRFKLEAKKNGKEIEITTKNITNLDLFAIDPATIAAKIDTGNYKEISIKVLLVKSSGTDIPLTVKGTFTSAGGAAVPIEFDYNDNAILKAEVENVTVDATTDVTAKLNFHLNKLLTAIPSTQIDAATRTNGAIVISNASNTAIYNKVIANLLLAIEARGFEKHKKK</sequence>
<protein>
    <recommendedName>
        <fullName evidence="6">DUF4382 domain-containing protein</fullName>
    </recommendedName>
</protein>
<evidence type="ECO:0000313" key="3">
    <source>
        <dbReference type="EMBL" id="TEW63879.1"/>
    </source>
</evidence>
<reference evidence="2 5" key="3">
    <citation type="submission" date="2020-08" db="EMBL/GenBank/DDBJ databases">
        <title>Genomic Encyclopedia of Type Strains, Phase IV (KMG-IV): sequencing the most valuable type-strain genomes for metagenomic binning, comparative biology and taxonomic classification.</title>
        <authorList>
            <person name="Goeker M."/>
        </authorList>
    </citation>
    <scope>NUCLEOTIDE SEQUENCE [LARGE SCALE GENOMIC DNA]</scope>
    <source>
        <strain evidence="2 5">DSM 100995</strain>
    </source>
</reference>
<dbReference type="Proteomes" id="UP000297248">
    <property type="component" value="Unassembled WGS sequence"/>
</dbReference>
<dbReference type="PROSITE" id="PS51257">
    <property type="entry name" value="PROKAR_LIPOPROTEIN"/>
    <property type="match status" value="1"/>
</dbReference>
<dbReference type="EMBL" id="JACIEG010000008">
    <property type="protein sequence ID" value="MBB3971154.1"/>
    <property type="molecule type" value="Genomic_DNA"/>
</dbReference>
<evidence type="ECO:0008006" key="6">
    <source>
        <dbReference type="Google" id="ProtNLM"/>
    </source>
</evidence>
<gene>
    <name evidence="3" type="ORF">E2R65_19165</name>
    <name evidence="2" type="ORF">GGR35_003781</name>
</gene>
<keyword evidence="5" id="KW-1185">Reference proteome</keyword>
<comment type="caution">
    <text evidence="3">The sequence shown here is derived from an EMBL/GenBank/DDBJ whole genome shotgun (WGS) entry which is preliminary data.</text>
</comment>
<dbReference type="RefSeq" id="WP_134338103.1">
    <property type="nucleotide sequence ID" value="NZ_BMCZ01000008.1"/>
</dbReference>
<name>A0A4Y8A6C2_9SPHI</name>
<organism evidence="3 4">
    <name type="scientific">Mucilaginibacter phyllosphaerae</name>
    <dbReference type="NCBI Taxonomy" id="1812349"/>
    <lineage>
        <taxon>Bacteria</taxon>
        <taxon>Pseudomonadati</taxon>
        <taxon>Bacteroidota</taxon>
        <taxon>Sphingobacteriia</taxon>
        <taxon>Sphingobacteriales</taxon>
        <taxon>Sphingobacteriaceae</taxon>
        <taxon>Mucilaginibacter</taxon>
    </lineage>
</organism>
<dbReference type="AlphaFoldDB" id="A0A4Y8A6C2"/>
<dbReference type="Proteomes" id="UP000583101">
    <property type="component" value="Unassembled WGS sequence"/>
</dbReference>
<reference evidence="3" key="2">
    <citation type="submission" date="2019-03" db="EMBL/GenBank/DDBJ databases">
        <authorList>
            <person name="Yan Y.-Q."/>
            <person name="Du Z.-J."/>
        </authorList>
    </citation>
    <scope>NUCLEOTIDE SEQUENCE</scope>
    <source>
        <strain evidence="3">PP-F2FG21</strain>
    </source>
</reference>
<feature type="chain" id="PRO_5044616276" description="DUF4382 domain-containing protein" evidence="1">
    <location>
        <begin position="19"/>
        <end position="244"/>
    </location>
</feature>
<evidence type="ECO:0000313" key="5">
    <source>
        <dbReference type="Proteomes" id="UP000583101"/>
    </source>
</evidence>